<accession>A0A3M7RNI4</accession>
<protein>
    <submittedName>
        <fullName evidence="2">Uncharacterized protein</fullName>
    </submittedName>
</protein>
<sequence>QIISLQQQNSQLLNQESLETINQQNLDKVNGLEKINQELLESNEKYKEEIIKWEVREQEIRCKLDESERVRQELQIQNLDLLCDVDSLRSEKEVLENERKELVVNDSSNSELTNTITNDSSCSQDSAKVKDLEAIIDDLKKEMSNKDEQFQISIKVLELEIEHRLNEHNLLISNFESLQSSQQQLQNKNTNLLGQIDTLNLQNQSLQTDLTDQELFQLRNISSLSHFDQIIVGRENFNSENRPFSRPNYEKDYNVCVKFLNITLGLEVLTKFSLFSK</sequence>
<comment type="caution">
    <text evidence="2">The sequence shown here is derived from an EMBL/GenBank/DDBJ whole genome shotgun (WGS) entry which is preliminary data.</text>
</comment>
<dbReference type="EMBL" id="REGN01002979">
    <property type="protein sequence ID" value="RNA25084.1"/>
    <property type="molecule type" value="Genomic_DNA"/>
</dbReference>
<gene>
    <name evidence="2" type="ORF">BpHYR1_047797</name>
</gene>
<reference evidence="2 3" key="1">
    <citation type="journal article" date="2018" name="Sci. Rep.">
        <title>Genomic signatures of local adaptation to the degree of environmental predictability in rotifers.</title>
        <authorList>
            <person name="Franch-Gras L."/>
            <person name="Hahn C."/>
            <person name="Garcia-Roger E.M."/>
            <person name="Carmona M.J."/>
            <person name="Serra M."/>
            <person name="Gomez A."/>
        </authorList>
    </citation>
    <scope>NUCLEOTIDE SEQUENCE [LARGE SCALE GENOMIC DNA]</scope>
    <source>
        <strain evidence="2">HYR1</strain>
    </source>
</reference>
<name>A0A3M7RNI4_BRAPC</name>
<keyword evidence="1" id="KW-0175">Coiled coil</keyword>
<keyword evidence="3" id="KW-1185">Reference proteome</keyword>
<evidence type="ECO:0000313" key="2">
    <source>
        <dbReference type="EMBL" id="RNA25084.1"/>
    </source>
</evidence>
<proteinExistence type="predicted"/>
<feature type="non-terminal residue" evidence="2">
    <location>
        <position position="1"/>
    </location>
</feature>
<dbReference type="Proteomes" id="UP000276133">
    <property type="component" value="Unassembled WGS sequence"/>
</dbReference>
<evidence type="ECO:0000313" key="3">
    <source>
        <dbReference type="Proteomes" id="UP000276133"/>
    </source>
</evidence>
<evidence type="ECO:0000256" key="1">
    <source>
        <dbReference type="SAM" id="Coils"/>
    </source>
</evidence>
<dbReference type="AlphaFoldDB" id="A0A3M7RNI4"/>
<organism evidence="2 3">
    <name type="scientific">Brachionus plicatilis</name>
    <name type="common">Marine rotifer</name>
    <name type="synonym">Brachionus muelleri</name>
    <dbReference type="NCBI Taxonomy" id="10195"/>
    <lineage>
        <taxon>Eukaryota</taxon>
        <taxon>Metazoa</taxon>
        <taxon>Spiralia</taxon>
        <taxon>Gnathifera</taxon>
        <taxon>Rotifera</taxon>
        <taxon>Eurotatoria</taxon>
        <taxon>Monogononta</taxon>
        <taxon>Pseudotrocha</taxon>
        <taxon>Ploima</taxon>
        <taxon>Brachionidae</taxon>
        <taxon>Brachionus</taxon>
    </lineage>
</organism>
<feature type="coiled-coil region" evidence="1">
    <location>
        <begin position="29"/>
        <end position="149"/>
    </location>
</feature>